<evidence type="ECO:0000313" key="1">
    <source>
        <dbReference type="EMBL" id="TQM84526.1"/>
    </source>
</evidence>
<comment type="caution">
    <text evidence="1">The sequence shown here is derived from an EMBL/GenBank/DDBJ whole genome shotgun (WGS) entry which is preliminary data.</text>
</comment>
<reference evidence="1 2" key="1">
    <citation type="submission" date="2019-06" db="EMBL/GenBank/DDBJ databases">
        <title>Sequencing the genomes of 1000 actinobacteria strains.</title>
        <authorList>
            <person name="Klenk H.-P."/>
        </authorList>
    </citation>
    <scope>NUCLEOTIDE SEQUENCE [LARGE SCALE GENOMIC DNA]</scope>
    <source>
        <strain evidence="1 2">DSM 45456</strain>
    </source>
</reference>
<proteinExistence type="predicted"/>
<keyword evidence="2" id="KW-1185">Reference proteome</keyword>
<name>A0A543JNX7_9PSEU</name>
<protein>
    <submittedName>
        <fullName evidence="1">Uncharacterized protein</fullName>
    </submittedName>
</protein>
<gene>
    <name evidence="1" type="ORF">FHX81_6979</name>
</gene>
<organism evidence="1 2">
    <name type="scientific">Saccharothrix saharensis</name>
    <dbReference type="NCBI Taxonomy" id="571190"/>
    <lineage>
        <taxon>Bacteria</taxon>
        <taxon>Bacillati</taxon>
        <taxon>Actinomycetota</taxon>
        <taxon>Actinomycetes</taxon>
        <taxon>Pseudonocardiales</taxon>
        <taxon>Pseudonocardiaceae</taxon>
        <taxon>Saccharothrix</taxon>
    </lineage>
</organism>
<accession>A0A543JNX7</accession>
<dbReference type="EMBL" id="VFPP01000001">
    <property type="protein sequence ID" value="TQM84526.1"/>
    <property type="molecule type" value="Genomic_DNA"/>
</dbReference>
<dbReference type="Proteomes" id="UP000316628">
    <property type="component" value="Unassembled WGS sequence"/>
</dbReference>
<evidence type="ECO:0000313" key="2">
    <source>
        <dbReference type="Proteomes" id="UP000316628"/>
    </source>
</evidence>
<sequence>MIGAEVRDALRRLVGRRLRLTQLDGRVAQRDVRAERLKRALEIAVDPESGRAAERVG</sequence>
<dbReference type="AlphaFoldDB" id="A0A543JNX7"/>